<evidence type="ECO:0000256" key="1">
    <source>
        <dbReference type="ARBA" id="ARBA00023015"/>
    </source>
</evidence>
<dbReference type="Gene3D" id="2.60.120.10">
    <property type="entry name" value="Jelly Rolls"/>
    <property type="match status" value="1"/>
</dbReference>
<keyword evidence="2" id="KW-0238">DNA-binding</keyword>
<evidence type="ECO:0000256" key="4">
    <source>
        <dbReference type="ARBA" id="ARBA00023163"/>
    </source>
</evidence>
<dbReference type="Pfam" id="PF12833">
    <property type="entry name" value="HTH_18"/>
    <property type="match status" value="1"/>
</dbReference>
<reference evidence="6" key="1">
    <citation type="submission" date="2022-12" db="EMBL/GenBank/DDBJ databases">
        <title>Marinomonas 15G1-11 sp. nov, isolated from marine algae.</title>
        <authorList>
            <person name="Butt M."/>
            <person name="Choi D.G."/>
            <person name="Kim J.M."/>
            <person name="Lee J.K."/>
            <person name="Baek J.H."/>
            <person name="Jeon C.O."/>
        </authorList>
    </citation>
    <scope>NUCLEOTIDE SEQUENCE</scope>
    <source>
        <strain evidence="6">15G1-11</strain>
    </source>
</reference>
<dbReference type="SUPFAM" id="SSF51182">
    <property type="entry name" value="RmlC-like cupins"/>
    <property type="match status" value="1"/>
</dbReference>
<dbReference type="Proteomes" id="UP001149719">
    <property type="component" value="Unassembled WGS sequence"/>
</dbReference>
<dbReference type="PRINTS" id="PR00032">
    <property type="entry name" value="HTHARAC"/>
</dbReference>
<dbReference type="PANTHER" id="PTHR11019:SF159">
    <property type="entry name" value="TRANSCRIPTIONAL REGULATOR-RELATED"/>
    <property type="match status" value="1"/>
</dbReference>
<evidence type="ECO:0000256" key="2">
    <source>
        <dbReference type="ARBA" id="ARBA00023125"/>
    </source>
</evidence>
<evidence type="ECO:0000256" key="3">
    <source>
        <dbReference type="ARBA" id="ARBA00023159"/>
    </source>
</evidence>
<dbReference type="InterPro" id="IPR018060">
    <property type="entry name" value="HTH_AraC"/>
</dbReference>
<accession>A0ABT4JZ83</accession>
<dbReference type="PANTHER" id="PTHR11019">
    <property type="entry name" value="HTH-TYPE TRANSCRIPTIONAL REGULATOR NIMR"/>
    <property type="match status" value="1"/>
</dbReference>
<gene>
    <name evidence="6" type="ORF">O1D97_19260</name>
</gene>
<sequence>MEIKTGLTLRRSNEQIAQANDRFVLAYQNDMPPAHQGVWHCHEWYQLMYASSGLLTVSFADQMVVIPPHKAIWLPPNCEHRTFTAVGAKFRSLYFRPDQVKALGQKSKVLSISPLIKALILEVVARCDVDLIWDAMDFRLLTVLLDQLSVQKDNGLTLSIPKDARLIPLVETIQMQPSNEMNLDAWAKCIGVSSRTISRAFNAQTGMGFKEWRQRLRLLYSLELLEKGLSVTQVALEVGYSSPSAFTYAFHRFFHCTPKSYFS</sequence>
<dbReference type="InterPro" id="IPR011051">
    <property type="entry name" value="RmlC_Cupin_sf"/>
</dbReference>
<protein>
    <submittedName>
        <fullName evidence="6">Helix-turn-helix transcriptional regulator</fullName>
    </submittedName>
</protein>
<evidence type="ECO:0000313" key="7">
    <source>
        <dbReference type="Proteomes" id="UP001149719"/>
    </source>
</evidence>
<comment type="caution">
    <text evidence="6">The sequence shown here is derived from an EMBL/GenBank/DDBJ whole genome shotgun (WGS) entry which is preliminary data.</text>
</comment>
<keyword evidence="1" id="KW-0805">Transcription regulation</keyword>
<dbReference type="Pfam" id="PF02311">
    <property type="entry name" value="AraC_binding"/>
    <property type="match status" value="1"/>
</dbReference>
<dbReference type="InterPro" id="IPR014710">
    <property type="entry name" value="RmlC-like_jellyroll"/>
</dbReference>
<dbReference type="SUPFAM" id="SSF46689">
    <property type="entry name" value="Homeodomain-like"/>
    <property type="match status" value="1"/>
</dbReference>
<keyword evidence="3" id="KW-0010">Activator</keyword>
<organism evidence="6 7">
    <name type="scientific">Marinomonas phaeophyticola</name>
    <dbReference type="NCBI Taxonomy" id="3004091"/>
    <lineage>
        <taxon>Bacteria</taxon>
        <taxon>Pseudomonadati</taxon>
        <taxon>Pseudomonadota</taxon>
        <taxon>Gammaproteobacteria</taxon>
        <taxon>Oceanospirillales</taxon>
        <taxon>Oceanospirillaceae</taxon>
        <taxon>Marinomonas</taxon>
    </lineage>
</organism>
<dbReference type="InterPro" id="IPR020449">
    <property type="entry name" value="Tscrpt_reg_AraC-type_HTH"/>
</dbReference>
<dbReference type="SMART" id="SM00342">
    <property type="entry name" value="HTH_ARAC"/>
    <property type="match status" value="1"/>
</dbReference>
<dbReference type="EMBL" id="JAPUBN010000024">
    <property type="protein sequence ID" value="MCZ2723695.1"/>
    <property type="molecule type" value="Genomic_DNA"/>
</dbReference>
<keyword evidence="4" id="KW-0804">Transcription</keyword>
<dbReference type="RefSeq" id="WP_269127840.1">
    <property type="nucleotide sequence ID" value="NZ_JAPUBN010000024.1"/>
</dbReference>
<dbReference type="PROSITE" id="PS01124">
    <property type="entry name" value="HTH_ARAC_FAMILY_2"/>
    <property type="match status" value="1"/>
</dbReference>
<feature type="domain" description="HTH araC/xylS-type" evidence="5">
    <location>
        <begin position="167"/>
        <end position="263"/>
    </location>
</feature>
<keyword evidence="7" id="KW-1185">Reference proteome</keyword>
<evidence type="ECO:0000313" key="6">
    <source>
        <dbReference type="EMBL" id="MCZ2723695.1"/>
    </source>
</evidence>
<dbReference type="Gene3D" id="1.10.10.60">
    <property type="entry name" value="Homeodomain-like"/>
    <property type="match status" value="1"/>
</dbReference>
<dbReference type="InterPro" id="IPR009057">
    <property type="entry name" value="Homeodomain-like_sf"/>
</dbReference>
<evidence type="ECO:0000259" key="5">
    <source>
        <dbReference type="PROSITE" id="PS01124"/>
    </source>
</evidence>
<name>A0ABT4JZ83_9GAMM</name>
<dbReference type="InterPro" id="IPR003313">
    <property type="entry name" value="AraC-bd"/>
</dbReference>
<proteinExistence type="predicted"/>
<dbReference type="CDD" id="cd06124">
    <property type="entry name" value="cupin_NimR-like_N"/>
    <property type="match status" value="1"/>
</dbReference>